<organism evidence="3 4">
    <name type="scientific">Kaistia soli DSM 19436</name>
    <dbReference type="NCBI Taxonomy" id="1122133"/>
    <lineage>
        <taxon>Bacteria</taxon>
        <taxon>Pseudomonadati</taxon>
        <taxon>Pseudomonadota</taxon>
        <taxon>Alphaproteobacteria</taxon>
        <taxon>Hyphomicrobiales</taxon>
        <taxon>Kaistiaceae</taxon>
        <taxon>Kaistia</taxon>
    </lineage>
</organism>
<evidence type="ECO:0000256" key="2">
    <source>
        <dbReference type="SAM" id="Phobius"/>
    </source>
</evidence>
<evidence type="ECO:0000313" key="4">
    <source>
        <dbReference type="Proteomes" id="UP000184485"/>
    </source>
</evidence>
<keyword evidence="2" id="KW-1133">Transmembrane helix</keyword>
<keyword evidence="4" id="KW-1185">Reference proteome</keyword>
<proteinExistence type="predicted"/>
<name>A0A1M5CIA8_9HYPH</name>
<evidence type="ECO:0000256" key="1">
    <source>
        <dbReference type="SAM" id="MobiDB-lite"/>
    </source>
</evidence>
<feature type="transmembrane region" description="Helical" evidence="2">
    <location>
        <begin position="23"/>
        <end position="44"/>
    </location>
</feature>
<keyword evidence="2" id="KW-0472">Membrane</keyword>
<dbReference type="AlphaFoldDB" id="A0A1M5CIA8"/>
<feature type="region of interest" description="Disordered" evidence="1">
    <location>
        <begin position="55"/>
        <end position="91"/>
    </location>
</feature>
<feature type="compositionally biased region" description="Pro residues" evidence="1">
    <location>
        <begin position="60"/>
        <end position="76"/>
    </location>
</feature>
<dbReference type="EMBL" id="FQUP01000002">
    <property type="protein sequence ID" value="SHF54449.1"/>
    <property type="molecule type" value="Genomic_DNA"/>
</dbReference>
<sequence length="91" mass="9624">MPDDYSAPLGLDRPAARRRPLPIWPFLAGPTLLIVAAFAAWAVLKGDPYGGQPHVTVDVPPLPPPVAAAPPQPEPPAEPDDPNGQIIIRDP</sequence>
<gene>
    <name evidence="3" type="ORF">SAMN02745157_2363</name>
</gene>
<protein>
    <submittedName>
        <fullName evidence="3">Uncharacterized protein</fullName>
    </submittedName>
</protein>
<reference evidence="3 4" key="1">
    <citation type="submission" date="2016-11" db="EMBL/GenBank/DDBJ databases">
        <authorList>
            <person name="Jaros S."/>
            <person name="Januszkiewicz K."/>
            <person name="Wedrychowicz H."/>
        </authorList>
    </citation>
    <scope>NUCLEOTIDE SEQUENCE [LARGE SCALE GENOMIC DNA]</scope>
    <source>
        <strain evidence="3 4">DSM 19436</strain>
    </source>
</reference>
<keyword evidence="2" id="KW-0812">Transmembrane</keyword>
<dbReference type="STRING" id="1122133.SAMN02745157_2363"/>
<evidence type="ECO:0000313" key="3">
    <source>
        <dbReference type="EMBL" id="SHF54449.1"/>
    </source>
</evidence>
<accession>A0A1M5CIA8</accession>
<dbReference type="RefSeq" id="WP_073053065.1">
    <property type="nucleotide sequence ID" value="NZ_FQUP01000002.1"/>
</dbReference>
<dbReference type="Proteomes" id="UP000184485">
    <property type="component" value="Unassembled WGS sequence"/>
</dbReference>